<dbReference type="AlphaFoldDB" id="A0A7Z7IJD7"/>
<reference evidence="1 2" key="1">
    <citation type="submission" date="2017-10" db="EMBL/GenBank/DDBJ databases">
        <authorList>
            <consortium name="Urmite Genomes"/>
        </authorList>
    </citation>
    <scope>NUCLEOTIDE SEQUENCE [LARGE SCALE GENOMIC DNA]</scope>
    <source>
        <strain evidence="1 2">FB-527</strain>
    </source>
</reference>
<organism evidence="1 2">
    <name type="scientific">Mycobacterium simulans</name>
    <dbReference type="NCBI Taxonomy" id="627089"/>
    <lineage>
        <taxon>Bacteria</taxon>
        <taxon>Bacillati</taxon>
        <taxon>Actinomycetota</taxon>
        <taxon>Actinomycetes</taxon>
        <taxon>Mycobacteriales</taxon>
        <taxon>Mycobacteriaceae</taxon>
        <taxon>Mycobacterium</taxon>
    </lineage>
</organism>
<gene>
    <name evidence="1" type="ORF">MSIMFB_02093</name>
</gene>
<dbReference type="Proteomes" id="UP000554965">
    <property type="component" value="Unassembled WGS sequence"/>
</dbReference>
<keyword evidence="2" id="KW-1185">Reference proteome</keyword>
<accession>A0A7Z7IJD7</accession>
<proteinExistence type="predicted"/>
<evidence type="ECO:0000313" key="1">
    <source>
        <dbReference type="EMBL" id="SOJ54603.1"/>
    </source>
</evidence>
<evidence type="ECO:0000313" key="2">
    <source>
        <dbReference type="Proteomes" id="UP000554965"/>
    </source>
</evidence>
<name>A0A7Z7IJD7_9MYCO</name>
<sequence length="152" mass="16278">MHRLGSPLNASCNAMYVVHSAKLGDLGKKETELIAAKKRSLERSLFGLSSVTSSDPGQIIAYRDAQVRAAKLTGDQAEAVFASAMRSDDKALAAAVLGKALENGWSNIIDQYVKQNPSASEQLKDLAKLRDYDAFGATLSYATMAPSLRGGW</sequence>
<protein>
    <submittedName>
        <fullName evidence="1">Uncharacterized protein</fullName>
    </submittedName>
</protein>
<comment type="caution">
    <text evidence="1">The sequence shown here is derived from an EMBL/GenBank/DDBJ whole genome shotgun (WGS) entry which is preliminary data.</text>
</comment>
<dbReference type="EMBL" id="OCTY01000002">
    <property type="protein sequence ID" value="SOJ54603.1"/>
    <property type="molecule type" value="Genomic_DNA"/>
</dbReference>